<dbReference type="InterPro" id="IPR045584">
    <property type="entry name" value="Pilin-like"/>
</dbReference>
<dbReference type="SUPFAM" id="SSF54523">
    <property type="entry name" value="Pili subunits"/>
    <property type="match status" value="1"/>
</dbReference>
<feature type="transmembrane region" description="Helical" evidence="6">
    <location>
        <begin position="12"/>
        <end position="37"/>
    </location>
</feature>
<evidence type="ECO:0000256" key="6">
    <source>
        <dbReference type="SAM" id="Phobius"/>
    </source>
</evidence>
<keyword evidence="2" id="KW-0488">Methylation</keyword>
<evidence type="ECO:0000256" key="1">
    <source>
        <dbReference type="ARBA" id="ARBA00004167"/>
    </source>
</evidence>
<dbReference type="Gene3D" id="3.30.700.10">
    <property type="entry name" value="Glycoprotein, Type 4 Pilin"/>
    <property type="match status" value="1"/>
</dbReference>
<keyword evidence="5 6" id="KW-0472">Membrane</keyword>
<evidence type="ECO:0000256" key="2">
    <source>
        <dbReference type="ARBA" id="ARBA00022481"/>
    </source>
</evidence>
<dbReference type="EMBL" id="JACVEW010000012">
    <property type="protein sequence ID" value="MBP0048867.1"/>
    <property type="molecule type" value="Genomic_DNA"/>
</dbReference>
<organism evidence="7 8">
    <name type="scientific">Marinobacterium alkalitolerans</name>
    <dbReference type="NCBI Taxonomy" id="1542925"/>
    <lineage>
        <taxon>Bacteria</taxon>
        <taxon>Pseudomonadati</taxon>
        <taxon>Pseudomonadota</taxon>
        <taxon>Gammaproteobacteria</taxon>
        <taxon>Oceanospirillales</taxon>
        <taxon>Oceanospirillaceae</taxon>
        <taxon>Marinobacterium</taxon>
    </lineage>
</organism>
<name>A0ABS3ZAZ1_9GAMM</name>
<dbReference type="RefSeq" id="WP_209287488.1">
    <property type="nucleotide sequence ID" value="NZ_JACVEW010000012.1"/>
</dbReference>
<evidence type="ECO:0000256" key="4">
    <source>
        <dbReference type="ARBA" id="ARBA00022989"/>
    </source>
</evidence>
<keyword evidence="3 6" id="KW-0812">Transmembrane</keyword>
<proteinExistence type="predicted"/>
<evidence type="ECO:0000256" key="3">
    <source>
        <dbReference type="ARBA" id="ARBA00022692"/>
    </source>
</evidence>
<keyword evidence="4 6" id="KW-1133">Transmembrane helix</keyword>
<evidence type="ECO:0000313" key="8">
    <source>
        <dbReference type="Proteomes" id="UP000810171"/>
    </source>
</evidence>
<dbReference type="InterPro" id="IPR012902">
    <property type="entry name" value="N_methyl_site"/>
</dbReference>
<dbReference type="InterPro" id="IPR031982">
    <property type="entry name" value="PilE-like"/>
</dbReference>
<evidence type="ECO:0000313" key="7">
    <source>
        <dbReference type="EMBL" id="MBP0048867.1"/>
    </source>
</evidence>
<sequence length="129" mass="13841">MDRYVRSTRRAGGFTLIEVMVVVVIIGILASIALPAYQDYVRDSKRAEAKAALSLVAQRMERCFTESNTYVGCYGGATVNSDSGNWVVSITESAASYQLEADTSAQHSDGECDPMTLTNTGATSPAACW</sequence>
<protein>
    <submittedName>
        <fullName evidence="7">Prepilin-type N-terminal cleavage/methylation domain-containing protein</fullName>
    </submittedName>
</protein>
<accession>A0ABS3ZAZ1</accession>
<dbReference type="NCBIfam" id="TIGR02532">
    <property type="entry name" value="IV_pilin_GFxxxE"/>
    <property type="match status" value="1"/>
</dbReference>
<comment type="caution">
    <text evidence="7">The sequence shown here is derived from an EMBL/GenBank/DDBJ whole genome shotgun (WGS) entry which is preliminary data.</text>
</comment>
<reference evidence="7 8" key="1">
    <citation type="submission" date="2020-09" db="EMBL/GenBank/DDBJ databases">
        <authorList>
            <person name="Tanuku N.R.S."/>
        </authorList>
    </citation>
    <scope>NUCLEOTIDE SEQUENCE [LARGE SCALE GENOMIC DNA]</scope>
    <source>
        <strain evidence="7 8">AK62</strain>
    </source>
</reference>
<dbReference type="PANTHER" id="PTHR30093:SF44">
    <property type="entry name" value="TYPE II SECRETION SYSTEM CORE PROTEIN G"/>
    <property type="match status" value="1"/>
</dbReference>
<comment type="subcellular location">
    <subcellularLocation>
        <location evidence="1">Membrane</location>
        <topology evidence="1">Single-pass membrane protein</topology>
    </subcellularLocation>
</comment>
<dbReference type="Pfam" id="PF07963">
    <property type="entry name" value="N_methyl"/>
    <property type="match status" value="1"/>
</dbReference>
<keyword evidence="8" id="KW-1185">Reference proteome</keyword>
<dbReference type="PANTHER" id="PTHR30093">
    <property type="entry name" value="GENERAL SECRETION PATHWAY PROTEIN G"/>
    <property type="match status" value="1"/>
</dbReference>
<dbReference type="PROSITE" id="PS00409">
    <property type="entry name" value="PROKAR_NTER_METHYL"/>
    <property type="match status" value="1"/>
</dbReference>
<dbReference type="Pfam" id="PF16732">
    <property type="entry name" value="ComP_DUS"/>
    <property type="match status" value="1"/>
</dbReference>
<evidence type="ECO:0000256" key="5">
    <source>
        <dbReference type="ARBA" id="ARBA00023136"/>
    </source>
</evidence>
<gene>
    <name evidence="7" type="ORF">H9C73_08970</name>
</gene>
<dbReference type="Proteomes" id="UP000810171">
    <property type="component" value="Unassembled WGS sequence"/>
</dbReference>